<feature type="compositionally biased region" description="Basic and acidic residues" evidence="1">
    <location>
        <begin position="189"/>
        <end position="204"/>
    </location>
</feature>
<feature type="region of interest" description="Disordered" evidence="1">
    <location>
        <begin position="156"/>
        <end position="216"/>
    </location>
</feature>
<name>A0ABV6S7I8_9SPHN</name>
<evidence type="ECO:0000313" key="2">
    <source>
        <dbReference type="EMBL" id="MFC0685210.1"/>
    </source>
</evidence>
<dbReference type="Pfam" id="PF04314">
    <property type="entry name" value="PCuAC"/>
    <property type="match status" value="1"/>
</dbReference>
<dbReference type="InterPro" id="IPR007410">
    <property type="entry name" value="LpqE-like"/>
</dbReference>
<sequence>MDKSRSLSLIAAALIVSLSGCKQEAPATTDSASTAASEAGAGISARDGKLLLPAVAGRPGAAYFTVRNDSGIAAALTGVAIAGAGKAQMHETSGGSMKAVNSLPIAPGAEIEFAPGGLHVMVFDLSPTLKAGQSTDLTLTFANGETIKMPVMIDSIGGNGDDMEGMGPMPNPSSPSTSTPSNAVTGASAHDHGSQDHGGHDAAKSDAMASMPGMDH</sequence>
<proteinExistence type="predicted"/>
<dbReference type="PANTHER" id="PTHR36302">
    <property type="entry name" value="BLR7088 PROTEIN"/>
    <property type="match status" value="1"/>
</dbReference>
<dbReference type="Gene3D" id="2.60.40.1890">
    <property type="entry name" value="PCu(A)C copper chaperone"/>
    <property type="match status" value="1"/>
</dbReference>
<protein>
    <submittedName>
        <fullName evidence="2">Copper chaperone PCu(A)C</fullName>
    </submittedName>
</protein>
<reference evidence="2 3" key="1">
    <citation type="submission" date="2024-09" db="EMBL/GenBank/DDBJ databases">
        <authorList>
            <person name="Sun Q."/>
            <person name="Mori K."/>
        </authorList>
    </citation>
    <scope>NUCLEOTIDE SEQUENCE [LARGE SCALE GENOMIC DNA]</scope>
    <source>
        <strain evidence="2 3">CICC 11035S</strain>
    </source>
</reference>
<dbReference type="Proteomes" id="UP001589858">
    <property type="component" value="Unassembled WGS sequence"/>
</dbReference>
<evidence type="ECO:0000313" key="3">
    <source>
        <dbReference type="Proteomes" id="UP001589858"/>
    </source>
</evidence>
<evidence type="ECO:0000256" key="1">
    <source>
        <dbReference type="SAM" id="MobiDB-lite"/>
    </source>
</evidence>
<dbReference type="SUPFAM" id="SSF110087">
    <property type="entry name" value="DR1885-like metal-binding protein"/>
    <property type="match status" value="1"/>
</dbReference>
<dbReference type="InterPro" id="IPR058248">
    <property type="entry name" value="Lxx211020-like"/>
</dbReference>
<dbReference type="PANTHER" id="PTHR36302:SF1">
    <property type="entry name" value="COPPER CHAPERONE PCU(A)C"/>
    <property type="match status" value="1"/>
</dbReference>
<keyword evidence="3" id="KW-1185">Reference proteome</keyword>
<gene>
    <name evidence="2" type="ORF">ACFFF8_11430</name>
</gene>
<dbReference type="InterPro" id="IPR036182">
    <property type="entry name" value="PCuAC_sf"/>
</dbReference>
<dbReference type="EMBL" id="JBHLTM010000043">
    <property type="protein sequence ID" value="MFC0685210.1"/>
    <property type="molecule type" value="Genomic_DNA"/>
</dbReference>
<dbReference type="RefSeq" id="WP_267222740.1">
    <property type="nucleotide sequence ID" value="NZ_JAPCWC010000017.1"/>
</dbReference>
<dbReference type="PROSITE" id="PS51257">
    <property type="entry name" value="PROKAR_LIPOPROTEIN"/>
    <property type="match status" value="1"/>
</dbReference>
<organism evidence="2 3">
    <name type="scientific">Novosphingobium clariflavum</name>
    <dbReference type="NCBI Taxonomy" id="2029884"/>
    <lineage>
        <taxon>Bacteria</taxon>
        <taxon>Pseudomonadati</taxon>
        <taxon>Pseudomonadota</taxon>
        <taxon>Alphaproteobacteria</taxon>
        <taxon>Sphingomonadales</taxon>
        <taxon>Sphingomonadaceae</taxon>
        <taxon>Novosphingobium</taxon>
    </lineage>
</organism>
<accession>A0ABV6S7I8</accession>
<comment type="caution">
    <text evidence="2">The sequence shown here is derived from an EMBL/GenBank/DDBJ whole genome shotgun (WGS) entry which is preliminary data.</text>
</comment>